<dbReference type="SUPFAM" id="SSF56003">
    <property type="entry name" value="Molybdenum cofactor-binding domain"/>
    <property type="match status" value="1"/>
</dbReference>
<dbReference type="GO" id="GO:0016491">
    <property type="term" value="F:oxidoreductase activity"/>
    <property type="evidence" value="ECO:0007669"/>
    <property type="project" value="InterPro"/>
</dbReference>
<sequence length="47" mass="5082">KEIGECARAAVIGSIVNAVYDATKVKITSLPLHPEKIFRGLEEKAKS</sequence>
<dbReference type="EMBL" id="BARU01017154">
    <property type="protein sequence ID" value="GAH56978.1"/>
    <property type="molecule type" value="Genomic_DNA"/>
</dbReference>
<comment type="caution">
    <text evidence="1">The sequence shown here is derived from an EMBL/GenBank/DDBJ whole genome shotgun (WGS) entry which is preliminary data.</text>
</comment>
<dbReference type="AlphaFoldDB" id="X1IHG6"/>
<evidence type="ECO:0000313" key="1">
    <source>
        <dbReference type="EMBL" id="GAH56978.1"/>
    </source>
</evidence>
<organism evidence="1">
    <name type="scientific">marine sediment metagenome</name>
    <dbReference type="NCBI Taxonomy" id="412755"/>
    <lineage>
        <taxon>unclassified sequences</taxon>
        <taxon>metagenomes</taxon>
        <taxon>ecological metagenomes</taxon>
    </lineage>
</organism>
<protein>
    <recommendedName>
        <fullName evidence="2">Aldehyde oxidase/xanthine dehydrogenase second molybdopterin binding domain-containing protein</fullName>
    </recommendedName>
</protein>
<proteinExistence type="predicted"/>
<reference evidence="1" key="1">
    <citation type="journal article" date="2014" name="Front. Microbiol.">
        <title>High frequency of phylogenetically diverse reductive dehalogenase-homologous genes in deep subseafloor sedimentary metagenomes.</title>
        <authorList>
            <person name="Kawai M."/>
            <person name="Futagami T."/>
            <person name="Toyoda A."/>
            <person name="Takaki Y."/>
            <person name="Nishi S."/>
            <person name="Hori S."/>
            <person name="Arai W."/>
            <person name="Tsubouchi T."/>
            <person name="Morono Y."/>
            <person name="Uchiyama I."/>
            <person name="Ito T."/>
            <person name="Fujiyama A."/>
            <person name="Inagaki F."/>
            <person name="Takami H."/>
        </authorList>
    </citation>
    <scope>NUCLEOTIDE SEQUENCE</scope>
    <source>
        <strain evidence="1">Expedition CK06-06</strain>
    </source>
</reference>
<accession>X1IHG6</accession>
<evidence type="ECO:0008006" key="2">
    <source>
        <dbReference type="Google" id="ProtNLM"/>
    </source>
</evidence>
<dbReference type="Gene3D" id="3.30.365.10">
    <property type="entry name" value="Aldehyde oxidase/xanthine dehydrogenase, molybdopterin binding domain"/>
    <property type="match status" value="1"/>
</dbReference>
<dbReference type="InterPro" id="IPR037165">
    <property type="entry name" value="AldOxase/xan_DH_Mopterin-bd_sf"/>
</dbReference>
<name>X1IHG6_9ZZZZ</name>
<feature type="non-terminal residue" evidence="1">
    <location>
        <position position="1"/>
    </location>
</feature>
<gene>
    <name evidence="1" type="ORF">S03H2_28472</name>
</gene>